<keyword evidence="5" id="KW-0217">Developmental protein</keyword>
<evidence type="ECO:0000256" key="14">
    <source>
        <dbReference type="ARBA" id="ARBA00076970"/>
    </source>
</evidence>
<dbReference type="GO" id="GO:0070161">
    <property type="term" value="C:anchoring junction"/>
    <property type="evidence" value="ECO:0007669"/>
    <property type="project" value="UniProtKB-SubCell"/>
</dbReference>
<dbReference type="GO" id="GO:0030154">
    <property type="term" value="P:cell differentiation"/>
    <property type="evidence" value="ECO:0007669"/>
    <property type="project" value="UniProtKB-KW"/>
</dbReference>
<dbReference type="FunFam" id="3.40.20.10:FF:000032">
    <property type="entry name" value="Drebrin 1"/>
    <property type="match status" value="1"/>
</dbReference>
<keyword evidence="11" id="KW-0009">Actin-binding</keyword>
<evidence type="ECO:0000256" key="12">
    <source>
        <dbReference type="ARBA" id="ARBA00023273"/>
    </source>
</evidence>
<evidence type="ECO:0000256" key="6">
    <source>
        <dbReference type="ARBA" id="ARBA00022490"/>
    </source>
</evidence>
<dbReference type="Proteomes" id="UP001591681">
    <property type="component" value="Unassembled WGS sequence"/>
</dbReference>
<comment type="subcellular location">
    <subcellularLocation>
        <location evidence="2">Cell junction</location>
    </subcellularLocation>
    <subcellularLocation>
        <location evidence="1">Cell projection</location>
        <location evidence="1">Dendrite</location>
    </subcellularLocation>
    <subcellularLocation>
        <location evidence="4">Cell projection</location>
        <location evidence="4">Growth cone</location>
    </subcellularLocation>
    <subcellularLocation>
        <location evidence="3">Cytoplasm</location>
        <location evidence="3">Cell cortex</location>
    </subcellularLocation>
</comment>
<sequence>MLLASFPSYCTAPACDARPSGRLALFTYEDSTDNLTLVSSGEEGLAGITPYFDNGRIMYGFLGVKEPASAVLPQYILINWVGEDVADVRKCTCASHVATIADFFQGVNLTVNASTLDDIDPSAISQRLTNGAATGTGAVINRLKAKEDDNMGSNFQKANSTMEVRNMNWEQFWLQAQREEEQRKEEDRRRALEERQRFEEERQALELREQEERDRRCRERDQQIEECRRKRVEEEEEMERSRRRITPEPEEPTQPDKKEVEVSEAAAIIAQRTSNPREFFRQRERSMASPHSPSANTPVQRPDDLSDDVPLNVAPTPPATPPAVSQTLPPIPTIVTTSIQDMDHNREWGEPDPSYSDTLMDEQPFCPSGTDPFGEPFGEPLQPQTGTAATATSSFSSSSSSSVSSAAAGGGGRPQPLMSFDEVPERADSSFGAEEEPSSLVNVSGLDLDVEQQMTSSYQQALQHASLAGLQDLGLGDSDKDSLLLMTNGDAQQQQQGNDGYFSQGNESGHHEDTIPKMPMYSTPPAIDVTCWDADGDD</sequence>
<dbReference type="PROSITE" id="PS51263">
    <property type="entry name" value="ADF_H"/>
    <property type="match status" value="1"/>
</dbReference>
<dbReference type="PANTHER" id="PTHR10829">
    <property type="entry name" value="CORTACTIN AND DREBRIN"/>
    <property type="match status" value="1"/>
</dbReference>
<keyword evidence="8" id="KW-0524">Neurogenesis</keyword>
<evidence type="ECO:0000256" key="3">
    <source>
        <dbReference type="ARBA" id="ARBA00004544"/>
    </source>
</evidence>
<dbReference type="SMART" id="SM00102">
    <property type="entry name" value="ADF"/>
    <property type="match status" value="1"/>
</dbReference>
<dbReference type="Gene3D" id="3.40.20.10">
    <property type="entry name" value="Severin"/>
    <property type="match status" value="1"/>
</dbReference>
<dbReference type="InterPro" id="IPR002108">
    <property type="entry name" value="ADF-H"/>
</dbReference>
<dbReference type="SUPFAM" id="SSF55753">
    <property type="entry name" value="Actin depolymerizing proteins"/>
    <property type="match status" value="1"/>
</dbReference>
<evidence type="ECO:0000259" key="16">
    <source>
        <dbReference type="PROSITE" id="PS51263"/>
    </source>
</evidence>
<dbReference type="Pfam" id="PF00241">
    <property type="entry name" value="Cofilin_ADF"/>
    <property type="match status" value="1"/>
</dbReference>
<evidence type="ECO:0000256" key="9">
    <source>
        <dbReference type="ARBA" id="ARBA00022949"/>
    </source>
</evidence>
<evidence type="ECO:0000256" key="1">
    <source>
        <dbReference type="ARBA" id="ARBA00004279"/>
    </source>
</evidence>
<feature type="compositionally biased region" description="Polar residues" evidence="15">
    <location>
        <begin position="497"/>
        <end position="507"/>
    </location>
</feature>
<dbReference type="GO" id="GO:0003779">
    <property type="term" value="F:actin binding"/>
    <property type="evidence" value="ECO:0007669"/>
    <property type="project" value="UniProtKB-KW"/>
</dbReference>
<dbReference type="GO" id="GO:0005938">
    <property type="term" value="C:cell cortex"/>
    <property type="evidence" value="ECO:0007669"/>
    <property type="project" value="UniProtKB-SubCell"/>
</dbReference>
<keyword evidence="6" id="KW-0963">Cytoplasm</keyword>
<keyword evidence="9" id="KW-0965">Cell junction</keyword>
<dbReference type="AlphaFoldDB" id="A0ABD1K6D6"/>
<dbReference type="PANTHER" id="PTHR10829:SF1">
    <property type="entry name" value="DREBRIN"/>
    <property type="match status" value="1"/>
</dbReference>
<keyword evidence="10" id="KW-0007">Acetylation</keyword>
<feature type="compositionally biased region" description="Low complexity" evidence="15">
    <location>
        <begin position="385"/>
        <end position="407"/>
    </location>
</feature>
<accession>A0ABD1K6D6</accession>
<dbReference type="GO" id="GO:0030426">
    <property type="term" value="C:growth cone"/>
    <property type="evidence" value="ECO:0007669"/>
    <property type="project" value="UniProtKB-SubCell"/>
</dbReference>
<reference evidence="17 18" key="1">
    <citation type="submission" date="2024-09" db="EMBL/GenBank/DDBJ databases">
        <title>A chromosome-level genome assembly of Gray's grenadier anchovy, Coilia grayii.</title>
        <authorList>
            <person name="Fu Z."/>
        </authorList>
    </citation>
    <scope>NUCLEOTIDE SEQUENCE [LARGE SCALE GENOMIC DNA]</scope>
    <source>
        <strain evidence="17">G4</strain>
        <tissue evidence="17">Muscle</tissue>
    </source>
</reference>
<feature type="region of interest" description="Disordered" evidence="15">
    <location>
        <begin position="231"/>
        <end position="445"/>
    </location>
</feature>
<dbReference type="GO" id="GO:0005856">
    <property type="term" value="C:cytoskeleton"/>
    <property type="evidence" value="ECO:0007669"/>
    <property type="project" value="UniProtKB-ARBA"/>
</dbReference>
<dbReference type="GO" id="GO:0030425">
    <property type="term" value="C:dendrite"/>
    <property type="evidence" value="ECO:0007669"/>
    <property type="project" value="UniProtKB-SubCell"/>
</dbReference>
<dbReference type="EMBL" id="JBHFQA010000008">
    <property type="protein sequence ID" value="KAL2094707.1"/>
    <property type="molecule type" value="Genomic_DNA"/>
</dbReference>
<feature type="domain" description="ADF-H" evidence="16">
    <location>
        <begin position="1"/>
        <end position="129"/>
    </location>
</feature>
<gene>
    <name evidence="17" type="ORF">ACEWY4_009426</name>
</gene>
<feature type="compositionally biased region" description="Polar residues" evidence="15">
    <location>
        <begin position="324"/>
        <end position="340"/>
    </location>
</feature>
<evidence type="ECO:0000256" key="2">
    <source>
        <dbReference type="ARBA" id="ARBA00004282"/>
    </source>
</evidence>
<keyword evidence="12" id="KW-0966">Cell projection</keyword>
<evidence type="ECO:0000256" key="4">
    <source>
        <dbReference type="ARBA" id="ARBA00004624"/>
    </source>
</evidence>
<protein>
    <recommendedName>
        <fullName evidence="13">Drebrin</fullName>
    </recommendedName>
    <alternativeName>
        <fullName evidence="14">Developmentally-regulated brain protein</fullName>
    </alternativeName>
</protein>
<dbReference type="InterPro" id="IPR029006">
    <property type="entry name" value="ADF-H/Gelsolin-like_dom_sf"/>
</dbReference>
<evidence type="ECO:0000256" key="8">
    <source>
        <dbReference type="ARBA" id="ARBA00022902"/>
    </source>
</evidence>
<comment type="caution">
    <text evidence="17">The sequence shown here is derived from an EMBL/GenBank/DDBJ whole genome shotgun (WGS) entry which is preliminary data.</text>
</comment>
<evidence type="ECO:0000256" key="7">
    <source>
        <dbReference type="ARBA" id="ARBA00022782"/>
    </source>
</evidence>
<evidence type="ECO:0000313" key="18">
    <source>
        <dbReference type="Proteomes" id="UP001591681"/>
    </source>
</evidence>
<evidence type="ECO:0000256" key="13">
    <source>
        <dbReference type="ARBA" id="ARBA00073040"/>
    </source>
</evidence>
<proteinExistence type="predicted"/>
<feature type="region of interest" description="Disordered" evidence="15">
    <location>
        <begin position="489"/>
        <end position="526"/>
    </location>
</feature>
<feature type="compositionally biased region" description="Polar residues" evidence="15">
    <location>
        <begin position="289"/>
        <end position="299"/>
    </location>
</feature>
<evidence type="ECO:0000256" key="11">
    <source>
        <dbReference type="ARBA" id="ARBA00023203"/>
    </source>
</evidence>
<keyword evidence="18" id="KW-1185">Reference proteome</keyword>
<name>A0ABD1K6D6_9TELE</name>
<dbReference type="GO" id="GO:0007399">
    <property type="term" value="P:nervous system development"/>
    <property type="evidence" value="ECO:0007669"/>
    <property type="project" value="UniProtKB-KW"/>
</dbReference>
<evidence type="ECO:0000256" key="5">
    <source>
        <dbReference type="ARBA" id="ARBA00022473"/>
    </source>
</evidence>
<keyword evidence="7" id="KW-0221">Differentiation</keyword>
<organism evidence="17 18">
    <name type="scientific">Coilia grayii</name>
    <name type="common">Gray's grenadier anchovy</name>
    <dbReference type="NCBI Taxonomy" id="363190"/>
    <lineage>
        <taxon>Eukaryota</taxon>
        <taxon>Metazoa</taxon>
        <taxon>Chordata</taxon>
        <taxon>Craniata</taxon>
        <taxon>Vertebrata</taxon>
        <taxon>Euteleostomi</taxon>
        <taxon>Actinopterygii</taxon>
        <taxon>Neopterygii</taxon>
        <taxon>Teleostei</taxon>
        <taxon>Clupei</taxon>
        <taxon>Clupeiformes</taxon>
        <taxon>Clupeoidei</taxon>
        <taxon>Engraulidae</taxon>
        <taxon>Coilinae</taxon>
        <taxon>Coilia</taxon>
    </lineage>
</organism>
<evidence type="ECO:0000313" key="17">
    <source>
        <dbReference type="EMBL" id="KAL2094707.1"/>
    </source>
</evidence>
<evidence type="ECO:0000256" key="15">
    <source>
        <dbReference type="SAM" id="MobiDB-lite"/>
    </source>
</evidence>
<evidence type="ECO:0000256" key="10">
    <source>
        <dbReference type="ARBA" id="ARBA00022990"/>
    </source>
</evidence>